<evidence type="ECO:0000313" key="5">
    <source>
        <dbReference type="EMBL" id="TDR78312.1"/>
    </source>
</evidence>
<dbReference type="InterPro" id="IPR023187">
    <property type="entry name" value="Tscrpt_reg_MarR-type_CS"/>
</dbReference>
<dbReference type="PRINTS" id="PR00598">
    <property type="entry name" value="HTHMARR"/>
</dbReference>
<dbReference type="OrthoDB" id="32523at2"/>
<dbReference type="PROSITE" id="PS50995">
    <property type="entry name" value="HTH_MARR_2"/>
    <property type="match status" value="1"/>
</dbReference>
<dbReference type="RefSeq" id="WP_133681001.1">
    <property type="nucleotide sequence ID" value="NZ_SNZP01000008.1"/>
</dbReference>
<dbReference type="InterPro" id="IPR036390">
    <property type="entry name" value="WH_DNA-bd_sf"/>
</dbReference>
<dbReference type="SUPFAM" id="SSF46785">
    <property type="entry name" value="Winged helix' DNA-binding domain"/>
    <property type="match status" value="1"/>
</dbReference>
<accession>A0A4R7B3E0</accession>
<proteinExistence type="predicted"/>
<comment type="caution">
    <text evidence="5">The sequence shown here is derived from an EMBL/GenBank/DDBJ whole genome shotgun (WGS) entry which is preliminary data.</text>
</comment>
<keyword evidence="2" id="KW-0238">DNA-binding</keyword>
<dbReference type="Proteomes" id="UP000295611">
    <property type="component" value="Unassembled WGS sequence"/>
</dbReference>
<dbReference type="EMBL" id="SNZP01000008">
    <property type="protein sequence ID" value="TDR78312.1"/>
    <property type="molecule type" value="Genomic_DNA"/>
</dbReference>
<evidence type="ECO:0000256" key="3">
    <source>
        <dbReference type="ARBA" id="ARBA00023163"/>
    </source>
</evidence>
<sequence>MSSQYERFSEALIHLLKNWRSALDTRFRPFGLSQARWHVLLKLLRANQMLAQCDLALRVGIEPASLVRLLDALEREGLVRREADPQDRRAKRVSLTDAGHALALELAAIADVMRTELLANVSPEALTQTIEVLELLERQAASLQERDAGHND</sequence>
<dbReference type="PROSITE" id="PS01117">
    <property type="entry name" value="HTH_MARR_1"/>
    <property type="match status" value="1"/>
</dbReference>
<dbReference type="AlphaFoldDB" id="A0A4R7B3E0"/>
<organism evidence="5 6">
    <name type="scientific">Paludibacterium purpuratum</name>
    <dbReference type="NCBI Taxonomy" id="1144873"/>
    <lineage>
        <taxon>Bacteria</taxon>
        <taxon>Pseudomonadati</taxon>
        <taxon>Pseudomonadota</taxon>
        <taxon>Betaproteobacteria</taxon>
        <taxon>Neisseriales</taxon>
        <taxon>Chromobacteriaceae</taxon>
        <taxon>Paludibacterium</taxon>
    </lineage>
</organism>
<keyword evidence="3" id="KW-0804">Transcription</keyword>
<evidence type="ECO:0000313" key="6">
    <source>
        <dbReference type="Proteomes" id="UP000295611"/>
    </source>
</evidence>
<keyword evidence="1" id="KW-0805">Transcription regulation</keyword>
<gene>
    <name evidence="5" type="ORF">DFP86_10829</name>
</gene>
<protein>
    <submittedName>
        <fullName evidence="5">MarR family transcriptional regulator</fullName>
    </submittedName>
</protein>
<dbReference type="Pfam" id="PF01047">
    <property type="entry name" value="MarR"/>
    <property type="match status" value="1"/>
</dbReference>
<dbReference type="GO" id="GO:0003677">
    <property type="term" value="F:DNA binding"/>
    <property type="evidence" value="ECO:0007669"/>
    <property type="project" value="UniProtKB-KW"/>
</dbReference>
<evidence type="ECO:0000256" key="1">
    <source>
        <dbReference type="ARBA" id="ARBA00023015"/>
    </source>
</evidence>
<dbReference type="InterPro" id="IPR036388">
    <property type="entry name" value="WH-like_DNA-bd_sf"/>
</dbReference>
<dbReference type="PANTHER" id="PTHR42756:SF1">
    <property type="entry name" value="TRANSCRIPTIONAL REPRESSOR OF EMRAB OPERON"/>
    <property type="match status" value="1"/>
</dbReference>
<evidence type="ECO:0000256" key="2">
    <source>
        <dbReference type="ARBA" id="ARBA00023125"/>
    </source>
</evidence>
<reference evidence="5 6" key="1">
    <citation type="submission" date="2019-03" db="EMBL/GenBank/DDBJ databases">
        <title>Genomic Encyclopedia of Type Strains, Phase III (KMG-III): the genomes of soil and plant-associated and newly described type strains.</title>
        <authorList>
            <person name="Whitman W."/>
        </authorList>
    </citation>
    <scope>NUCLEOTIDE SEQUENCE [LARGE SCALE GENOMIC DNA]</scope>
    <source>
        <strain evidence="5 6">CECT 8976</strain>
    </source>
</reference>
<dbReference type="SMART" id="SM00347">
    <property type="entry name" value="HTH_MARR"/>
    <property type="match status" value="1"/>
</dbReference>
<dbReference type="Gene3D" id="1.10.10.10">
    <property type="entry name" value="Winged helix-like DNA-binding domain superfamily/Winged helix DNA-binding domain"/>
    <property type="match status" value="1"/>
</dbReference>
<feature type="domain" description="HTH marR-type" evidence="4">
    <location>
        <begin position="5"/>
        <end position="141"/>
    </location>
</feature>
<keyword evidence="6" id="KW-1185">Reference proteome</keyword>
<dbReference type="GO" id="GO:0003700">
    <property type="term" value="F:DNA-binding transcription factor activity"/>
    <property type="evidence" value="ECO:0007669"/>
    <property type="project" value="InterPro"/>
</dbReference>
<evidence type="ECO:0000259" key="4">
    <source>
        <dbReference type="PROSITE" id="PS50995"/>
    </source>
</evidence>
<dbReference type="PANTHER" id="PTHR42756">
    <property type="entry name" value="TRANSCRIPTIONAL REGULATOR, MARR"/>
    <property type="match status" value="1"/>
</dbReference>
<name>A0A4R7B3E0_9NEIS</name>
<dbReference type="InterPro" id="IPR000835">
    <property type="entry name" value="HTH_MarR-typ"/>
</dbReference>